<dbReference type="SUPFAM" id="SSF52540">
    <property type="entry name" value="P-loop containing nucleoside triphosphate hydrolases"/>
    <property type="match status" value="1"/>
</dbReference>
<evidence type="ECO:0000259" key="4">
    <source>
        <dbReference type="PROSITE" id="PS51786"/>
    </source>
</evidence>
<protein>
    <recommendedName>
        <fullName evidence="2">endopeptidase La</fullName>
        <ecNumber evidence="2">3.4.21.53</ecNumber>
    </recommendedName>
</protein>
<dbReference type="GO" id="GO:0030163">
    <property type="term" value="P:protein catabolic process"/>
    <property type="evidence" value="ECO:0007669"/>
    <property type="project" value="InterPro"/>
</dbReference>
<dbReference type="Proteomes" id="UP000198828">
    <property type="component" value="Unassembled WGS sequence"/>
</dbReference>
<dbReference type="AlphaFoldDB" id="A0A1H2V1I7"/>
<dbReference type="Pfam" id="PF20437">
    <property type="entry name" value="LonC_helical"/>
    <property type="match status" value="1"/>
</dbReference>
<dbReference type="InterPro" id="IPR027417">
    <property type="entry name" value="P-loop_NTPase"/>
</dbReference>
<accession>A0A1H2V1I7</accession>
<keyword evidence="2" id="KW-0378">Hydrolase</keyword>
<gene>
    <name evidence="5" type="ORF">SAMN05660923_00989</name>
</gene>
<comment type="similarity">
    <text evidence="2">Belongs to the peptidase S16 family.</text>
</comment>
<name>A0A1H2V1I7_9FIRM</name>
<dbReference type="Pfam" id="PF05362">
    <property type="entry name" value="Lon_C"/>
    <property type="match status" value="1"/>
</dbReference>
<dbReference type="GO" id="GO:0005524">
    <property type="term" value="F:ATP binding"/>
    <property type="evidence" value="ECO:0007669"/>
    <property type="project" value="InterPro"/>
</dbReference>
<dbReference type="InterPro" id="IPR027065">
    <property type="entry name" value="Lon_Prtase"/>
</dbReference>
<dbReference type="PRINTS" id="PR00830">
    <property type="entry name" value="ENDOLAPTASE"/>
</dbReference>
<evidence type="ECO:0000256" key="1">
    <source>
        <dbReference type="ARBA" id="ARBA00022670"/>
    </source>
</evidence>
<evidence type="ECO:0000256" key="3">
    <source>
        <dbReference type="SAM" id="Coils"/>
    </source>
</evidence>
<keyword evidence="1 2" id="KW-0645">Protease</keyword>
<sequence length="795" mass="91358">MDKYLVPVEKLKKKCDPNLFEYDTTEYLPASRELIGQNRAMEALKYGLSIQRKGYNIYVSGLTGTGRNSYSYLVAKEFAEKRKAPKDWCYVFNFKRPKCPKAIGMEPGQGKEFKKDVEQVIKAIGTEIPKTLTSKEYENNRNLLYTTHQKRAQKIINELNDLAKQYNFIFRHTEKGILSIPLIDGKPMTDEELEQLSESKIEELVKTSNQLNQKAYDYVERIKEVEKEYLKEIRELREVNVLKVLNNHIDLLIEKYKDNEDICEYLNDMKMDIVKNYEMFMKEEEKEYLETIFTPVDRKEGFMKRYQVNLFIDNNGRKTAPVIREMNPTYYNLFGKIEYVNEFGVLKTDHMRIRPGSLHEANGGYIIIQVRDILQNPHAWEGLKRALTTEELIVENITGLNLISETLHPEPLPLEIKVIIIGDYYLHQLLYTFDDDFRKLFKIRADFDVEMEKTEENIKKIGSFVAYQCKEENLKPFDKTALAAIIERSSRIAGHQSKLTAKFNELVEIIYEADLWASMDGRDIVSREDVIKAIEKKNYRNNTYEEKLMELMEHNTIIIDTKGEKIGEINGLSVIDSGQYAFGRPSKITVNTYAGKEGIINIEREVEQSGSIYDKGVLILGGYLGEKYAKKFPLTLTASITFEQSYSGIDGDSASSTELYAMLSSLAEIPIKQSIAVTGSVNQKGLVQPVGGINEKIEGFYKLCKLKGLTGEEGVIIPYQNIDNLMLEDEVIDTVKNGKFKIYAVKTIDEGIEILTGIEAGQLDDNGEYPEGTINYFVQEKLRSYYEMSKEGVVE</sequence>
<dbReference type="EMBL" id="FNNG01000003">
    <property type="protein sequence ID" value="SDW62153.1"/>
    <property type="molecule type" value="Genomic_DNA"/>
</dbReference>
<dbReference type="GO" id="GO:0004252">
    <property type="term" value="F:serine-type endopeptidase activity"/>
    <property type="evidence" value="ECO:0007669"/>
    <property type="project" value="UniProtKB-UniRule"/>
</dbReference>
<dbReference type="PANTHER" id="PTHR10046">
    <property type="entry name" value="ATP DEPENDENT LON PROTEASE FAMILY MEMBER"/>
    <property type="match status" value="1"/>
</dbReference>
<feature type="domain" description="Lon proteolytic" evidence="4">
    <location>
        <begin position="563"/>
        <end position="758"/>
    </location>
</feature>
<dbReference type="SUPFAM" id="SSF54211">
    <property type="entry name" value="Ribosomal protein S5 domain 2-like"/>
    <property type="match status" value="1"/>
</dbReference>
<dbReference type="Pfam" id="PF13654">
    <property type="entry name" value="AAA_32"/>
    <property type="match status" value="1"/>
</dbReference>
<keyword evidence="3" id="KW-0175">Coiled coil</keyword>
<proteinExistence type="inferred from homology"/>
<evidence type="ECO:0000256" key="2">
    <source>
        <dbReference type="PROSITE-ProRule" id="PRU01122"/>
    </source>
</evidence>
<keyword evidence="2" id="KW-0720">Serine protease</keyword>
<dbReference type="Gene3D" id="1.10.8.60">
    <property type="match status" value="1"/>
</dbReference>
<evidence type="ECO:0000313" key="5">
    <source>
        <dbReference type="EMBL" id="SDW62153.1"/>
    </source>
</evidence>
<dbReference type="PROSITE" id="PS51786">
    <property type="entry name" value="LON_PROTEOLYTIC"/>
    <property type="match status" value="1"/>
</dbReference>
<evidence type="ECO:0000313" key="6">
    <source>
        <dbReference type="Proteomes" id="UP000198828"/>
    </source>
</evidence>
<dbReference type="Pfam" id="PF20436">
    <property type="entry name" value="LonB_AAA-LID"/>
    <property type="match status" value="1"/>
</dbReference>
<feature type="active site" evidence="2">
    <location>
        <position position="653"/>
    </location>
</feature>
<dbReference type="InterPro" id="IPR020568">
    <property type="entry name" value="Ribosomal_Su5_D2-typ_SF"/>
</dbReference>
<dbReference type="InterPro" id="IPR014721">
    <property type="entry name" value="Ribsml_uS5_D2-typ_fold_subgr"/>
</dbReference>
<dbReference type="InterPro" id="IPR046844">
    <property type="entry name" value="Lon-like_helical"/>
</dbReference>
<feature type="active site" evidence="2">
    <location>
        <position position="696"/>
    </location>
</feature>
<dbReference type="Gene3D" id="3.40.50.300">
    <property type="entry name" value="P-loop containing nucleotide triphosphate hydrolases"/>
    <property type="match status" value="1"/>
</dbReference>
<dbReference type="GO" id="GO:0004176">
    <property type="term" value="F:ATP-dependent peptidase activity"/>
    <property type="evidence" value="ECO:0007669"/>
    <property type="project" value="UniProtKB-UniRule"/>
</dbReference>
<dbReference type="InterPro" id="IPR046843">
    <property type="entry name" value="LonB_AAA-LID"/>
</dbReference>
<dbReference type="InterPro" id="IPR041699">
    <property type="entry name" value="AAA_32"/>
</dbReference>
<dbReference type="Gene3D" id="3.30.230.10">
    <property type="match status" value="1"/>
</dbReference>
<comment type="catalytic activity">
    <reaction evidence="2">
        <text>Hydrolysis of proteins in presence of ATP.</text>
        <dbReference type="EC" id="3.4.21.53"/>
    </reaction>
</comment>
<reference evidence="5 6" key="1">
    <citation type="submission" date="2016-10" db="EMBL/GenBank/DDBJ databases">
        <authorList>
            <person name="de Groot N.N."/>
        </authorList>
    </citation>
    <scope>NUCLEOTIDE SEQUENCE [LARGE SCALE GENOMIC DNA]</scope>
    <source>
        <strain evidence="5 6">DSM 23310</strain>
    </source>
</reference>
<feature type="coiled-coil region" evidence="3">
    <location>
        <begin position="208"/>
        <end position="239"/>
    </location>
</feature>
<keyword evidence="6" id="KW-1185">Reference proteome</keyword>
<dbReference type="EC" id="3.4.21.53" evidence="2"/>
<organism evidence="5 6">
    <name type="scientific">Tepidimicrobium xylanilyticum</name>
    <dbReference type="NCBI Taxonomy" id="1123352"/>
    <lineage>
        <taxon>Bacteria</taxon>
        <taxon>Bacillati</taxon>
        <taxon>Bacillota</taxon>
        <taxon>Tissierellia</taxon>
        <taxon>Tissierellales</taxon>
        <taxon>Tepidimicrobiaceae</taxon>
        <taxon>Tepidimicrobium</taxon>
    </lineage>
</organism>
<dbReference type="GO" id="GO:0006508">
    <property type="term" value="P:proteolysis"/>
    <property type="evidence" value="ECO:0007669"/>
    <property type="project" value="UniProtKB-KW"/>
</dbReference>
<dbReference type="InterPro" id="IPR008269">
    <property type="entry name" value="Lon_proteolytic"/>
</dbReference>
<dbReference type="OrthoDB" id="9758568at2"/>